<keyword evidence="2" id="KW-1185">Reference proteome</keyword>
<gene>
    <name evidence="3" type="primary">LOC113396926</name>
</gene>
<evidence type="ECO:0000313" key="3">
    <source>
        <dbReference type="RefSeq" id="XP_026490794.2"/>
    </source>
</evidence>
<name>A0A8B8I130_VANTA</name>
<evidence type="ECO:0000256" key="1">
    <source>
        <dbReference type="SAM" id="Coils"/>
    </source>
</evidence>
<feature type="coiled-coil region" evidence="1">
    <location>
        <begin position="9"/>
        <end position="95"/>
    </location>
</feature>
<reference evidence="3" key="1">
    <citation type="submission" date="2025-08" db="UniProtKB">
        <authorList>
            <consortium name="RefSeq"/>
        </authorList>
    </citation>
    <scope>IDENTIFICATION</scope>
    <source>
        <tissue evidence="3">Whole body</tissue>
    </source>
</reference>
<dbReference type="AlphaFoldDB" id="A0A8B8I130"/>
<sequence length="204" mass="24013">MEDSLGSTIEKIKLQEQEKEAKLKEKREIDAVVISLKREIRECYSQVEKYQQNQDTLLKNIATLRTQAILEKIRRESLITQLHVLNKELEDLRVKSFEGISKVWEQRSSLCEKIHTTTENYDIWALLIKPTCLESSYLSKTVVKQEDNNLVLDIEIRLQEAVTKRDIALKERDRLKAKPDNGEEFLRIKNALRYSIEKIEQLNK</sequence>
<proteinExistence type="predicted"/>
<protein>
    <submittedName>
        <fullName evidence="3">Uncharacterized protein LOC113396926</fullName>
    </submittedName>
</protein>
<accession>A0A8B8I130</accession>
<organism evidence="2 3">
    <name type="scientific">Vanessa tameamea</name>
    <name type="common">Kamehameha butterfly</name>
    <dbReference type="NCBI Taxonomy" id="334116"/>
    <lineage>
        <taxon>Eukaryota</taxon>
        <taxon>Metazoa</taxon>
        <taxon>Ecdysozoa</taxon>
        <taxon>Arthropoda</taxon>
        <taxon>Hexapoda</taxon>
        <taxon>Insecta</taxon>
        <taxon>Pterygota</taxon>
        <taxon>Neoptera</taxon>
        <taxon>Endopterygota</taxon>
        <taxon>Lepidoptera</taxon>
        <taxon>Glossata</taxon>
        <taxon>Ditrysia</taxon>
        <taxon>Papilionoidea</taxon>
        <taxon>Nymphalidae</taxon>
        <taxon>Nymphalinae</taxon>
        <taxon>Vanessa</taxon>
    </lineage>
</organism>
<evidence type="ECO:0000313" key="2">
    <source>
        <dbReference type="Proteomes" id="UP001652626"/>
    </source>
</evidence>
<dbReference type="RefSeq" id="XP_026490794.2">
    <property type="nucleotide sequence ID" value="XM_026635009.2"/>
</dbReference>
<keyword evidence="1" id="KW-0175">Coiled coil</keyword>
<dbReference type="Proteomes" id="UP001652626">
    <property type="component" value="Chromosome 9"/>
</dbReference>
<dbReference type="OrthoDB" id="5783753at2759"/>
<dbReference type="OMA" id="REIRECY"/>
<dbReference type="GeneID" id="113396926"/>